<dbReference type="GO" id="GO:0004034">
    <property type="term" value="F:aldose 1-epimerase activity"/>
    <property type="evidence" value="ECO:0007669"/>
    <property type="project" value="UniProtKB-EC"/>
</dbReference>
<reference evidence="1 2" key="1">
    <citation type="submission" date="2018-06" db="EMBL/GenBank/DDBJ databases">
        <authorList>
            <consortium name="Pathogen Informatics"/>
            <person name="Doyle S."/>
        </authorList>
    </citation>
    <scope>NUCLEOTIDE SEQUENCE [LARGE SCALE GENOMIC DNA]</scope>
    <source>
        <strain evidence="1 2">NCTC12123</strain>
    </source>
</reference>
<dbReference type="GO" id="GO:0033499">
    <property type="term" value="P:galactose catabolic process via UDP-galactose, Leloir pathway"/>
    <property type="evidence" value="ECO:0007669"/>
    <property type="project" value="TreeGrafter"/>
</dbReference>
<dbReference type="InterPro" id="IPR008183">
    <property type="entry name" value="Aldose_1/G6P_1-epimerase"/>
</dbReference>
<dbReference type="AlphaFoldDB" id="A0A376F5R5"/>
<dbReference type="Pfam" id="PF01263">
    <property type="entry name" value="Aldose_epim"/>
    <property type="match status" value="1"/>
</dbReference>
<dbReference type="EMBL" id="UFYI01000007">
    <property type="protein sequence ID" value="STD18582.1"/>
    <property type="molecule type" value="Genomic_DNA"/>
</dbReference>
<dbReference type="SUPFAM" id="SSF74650">
    <property type="entry name" value="Galactose mutarotase-like"/>
    <property type="match status" value="1"/>
</dbReference>
<name>A0A376F5R5_ENTAS</name>
<keyword evidence="1" id="KW-0413">Isomerase</keyword>
<dbReference type="GO" id="GO:0006006">
    <property type="term" value="P:glucose metabolic process"/>
    <property type="evidence" value="ECO:0007669"/>
    <property type="project" value="TreeGrafter"/>
</dbReference>
<organism evidence="1 2">
    <name type="scientific">Enterobacter asburiae</name>
    <dbReference type="NCBI Taxonomy" id="61645"/>
    <lineage>
        <taxon>Bacteria</taxon>
        <taxon>Pseudomonadati</taxon>
        <taxon>Pseudomonadota</taxon>
        <taxon>Gammaproteobacteria</taxon>
        <taxon>Enterobacterales</taxon>
        <taxon>Enterobacteriaceae</taxon>
        <taxon>Enterobacter</taxon>
        <taxon>Enterobacter cloacae complex</taxon>
    </lineage>
</organism>
<dbReference type="EC" id="5.1.3.3" evidence="1"/>
<dbReference type="GO" id="GO:0030246">
    <property type="term" value="F:carbohydrate binding"/>
    <property type="evidence" value="ECO:0007669"/>
    <property type="project" value="InterPro"/>
</dbReference>
<proteinExistence type="predicted"/>
<dbReference type="Proteomes" id="UP000255163">
    <property type="component" value="Unassembled WGS sequence"/>
</dbReference>
<dbReference type="InterPro" id="IPR011013">
    <property type="entry name" value="Gal_mutarotase_sf_dom"/>
</dbReference>
<dbReference type="GO" id="GO:0005737">
    <property type="term" value="C:cytoplasm"/>
    <property type="evidence" value="ECO:0007669"/>
    <property type="project" value="TreeGrafter"/>
</dbReference>
<dbReference type="InterPro" id="IPR014718">
    <property type="entry name" value="GH-type_carb-bd"/>
</dbReference>
<dbReference type="PANTHER" id="PTHR10091">
    <property type="entry name" value="ALDOSE-1-EPIMERASE"/>
    <property type="match status" value="1"/>
</dbReference>
<evidence type="ECO:0000313" key="1">
    <source>
        <dbReference type="EMBL" id="STD18582.1"/>
    </source>
</evidence>
<sequence length="142" mass="15992">MGIPHQGLKDVSGTSFDFRSAKTIAQDFMSDDDQRKVKGYDHAILLQAKGDVKQPAAQVWSADEKLQMTVYTTAPALQFYSGNYLGGTTAREHDEYSDWQGLALESEFLPDSPNHPEWPQPDCVLRPGEEYVSVTEYHFIPH</sequence>
<dbReference type="Gene3D" id="2.70.98.10">
    <property type="match status" value="1"/>
</dbReference>
<evidence type="ECO:0000313" key="2">
    <source>
        <dbReference type="Proteomes" id="UP000255163"/>
    </source>
</evidence>
<dbReference type="PANTHER" id="PTHR10091:SF0">
    <property type="entry name" value="GALACTOSE MUTAROTASE"/>
    <property type="match status" value="1"/>
</dbReference>
<protein>
    <submittedName>
        <fullName evidence="1">Aldose 1-epimerase</fullName>
        <ecNumber evidence="1">5.1.3.3</ecNumber>
    </submittedName>
</protein>
<accession>A0A376F5R5</accession>
<gene>
    <name evidence="1" type="primary">galM_1</name>
    <name evidence="1" type="ORF">NCTC12123_00766</name>
</gene>